<feature type="compositionally biased region" description="Basic residues" evidence="5">
    <location>
        <begin position="123"/>
        <end position="132"/>
    </location>
</feature>
<evidence type="ECO:0000256" key="3">
    <source>
        <dbReference type="ARBA" id="ARBA00022833"/>
    </source>
</evidence>
<proteinExistence type="predicted"/>
<protein>
    <recommendedName>
        <fullName evidence="6">MYND-type domain-containing protein</fullName>
    </recommendedName>
</protein>
<feature type="domain" description="MYND-type" evidence="6">
    <location>
        <begin position="14"/>
        <end position="55"/>
    </location>
</feature>
<dbReference type="PROSITE" id="PS01360">
    <property type="entry name" value="ZF_MYND_1"/>
    <property type="match status" value="1"/>
</dbReference>
<feature type="region of interest" description="Disordered" evidence="5">
    <location>
        <begin position="94"/>
        <end position="247"/>
    </location>
</feature>
<keyword evidence="3" id="KW-0862">Zinc</keyword>
<dbReference type="Proteomes" id="UP000266841">
    <property type="component" value="Unassembled WGS sequence"/>
</dbReference>
<dbReference type="EMBL" id="AGNL01023226">
    <property type="protein sequence ID" value="EJK59268.1"/>
    <property type="molecule type" value="Genomic_DNA"/>
</dbReference>
<evidence type="ECO:0000256" key="1">
    <source>
        <dbReference type="ARBA" id="ARBA00022723"/>
    </source>
</evidence>
<evidence type="ECO:0000313" key="7">
    <source>
        <dbReference type="EMBL" id="EJK59268.1"/>
    </source>
</evidence>
<feature type="compositionally biased region" description="Basic and acidic residues" evidence="5">
    <location>
        <begin position="156"/>
        <end position="201"/>
    </location>
</feature>
<dbReference type="AlphaFoldDB" id="K0RZN3"/>
<name>K0RZN3_THAOC</name>
<reference evidence="7 8" key="1">
    <citation type="journal article" date="2012" name="Genome Biol.">
        <title>Genome and low-iron response of an oceanic diatom adapted to chronic iron limitation.</title>
        <authorList>
            <person name="Lommer M."/>
            <person name="Specht M."/>
            <person name="Roy A.S."/>
            <person name="Kraemer L."/>
            <person name="Andreson R."/>
            <person name="Gutowska M.A."/>
            <person name="Wolf J."/>
            <person name="Bergner S.V."/>
            <person name="Schilhabel M.B."/>
            <person name="Klostermeier U.C."/>
            <person name="Beiko R.G."/>
            <person name="Rosenstiel P."/>
            <person name="Hippler M."/>
            <person name="Laroche J."/>
        </authorList>
    </citation>
    <scope>NUCLEOTIDE SEQUENCE [LARGE SCALE GENOMIC DNA]</scope>
    <source>
        <strain evidence="7 8">CCMP1005</strain>
    </source>
</reference>
<keyword evidence="2 4" id="KW-0863">Zinc-finger</keyword>
<dbReference type="Gene3D" id="6.10.140.2220">
    <property type="match status" value="1"/>
</dbReference>
<gene>
    <name evidence="7" type="ORF">THAOC_20533</name>
</gene>
<dbReference type="SUPFAM" id="SSF144232">
    <property type="entry name" value="HIT/MYND zinc finger-like"/>
    <property type="match status" value="1"/>
</dbReference>
<evidence type="ECO:0000259" key="6">
    <source>
        <dbReference type="PROSITE" id="PS50865"/>
    </source>
</evidence>
<dbReference type="OrthoDB" id="40126at2759"/>
<feature type="compositionally biased region" description="Basic and acidic residues" evidence="5">
    <location>
        <begin position="133"/>
        <end position="149"/>
    </location>
</feature>
<evidence type="ECO:0000256" key="4">
    <source>
        <dbReference type="PROSITE-ProRule" id="PRU00134"/>
    </source>
</evidence>
<dbReference type="GO" id="GO:0008270">
    <property type="term" value="F:zinc ion binding"/>
    <property type="evidence" value="ECO:0007669"/>
    <property type="project" value="UniProtKB-KW"/>
</dbReference>
<dbReference type="InterPro" id="IPR002893">
    <property type="entry name" value="Znf_MYND"/>
</dbReference>
<accession>K0RZN3</accession>
<evidence type="ECO:0000256" key="5">
    <source>
        <dbReference type="SAM" id="MobiDB-lite"/>
    </source>
</evidence>
<evidence type="ECO:0000313" key="8">
    <source>
        <dbReference type="Proteomes" id="UP000266841"/>
    </source>
</evidence>
<keyword evidence="8" id="KW-1185">Reference proteome</keyword>
<comment type="caution">
    <text evidence="7">The sequence shown here is derived from an EMBL/GenBank/DDBJ whole genome shotgun (WGS) entry which is preliminary data.</text>
</comment>
<dbReference type="PROSITE" id="PS50865">
    <property type="entry name" value="ZF_MYND_2"/>
    <property type="match status" value="1"/>
</dbReference>
<keyword evidence="1" id="KW-0479">Metal-binding</keyword>
<dbReference type="Pfam" id="PF01753">
    <property type="entry name" value="zf-MYND"/>
    <property type="match status" value="1"/>
</dbReference>
<evidence type="ECO:0000256" key="2">
    <source>
        <dbReference type="ARBA" id="ARBA00022771"/>
    </source>
</evidence>
<sequence>MSGVAHNGVPEDLCANCGKQGSDAVKLKNCNACRLVKYCGVDCQRAHRKQHKKACRQRAAELNDEQLFSQGLERPDGHFCPICALPIPLPMARPAAGRAKGGRTIREGRGARLGRRAPPPRGVPRRRGRGKTGHAEEHSTVRTGRDAGTPRKQVQPRHDRGEGGRLPPRDEAPVDLGRHGGRRLARDDKEDVLGGRRDEGGVRPGAGGLPGRRGGDEEPREGRREVVPGESRRHGLKSATNIGHVYS</sequence>
<organism evidence="7 8">
    <name type="scientific">Thalassiosira oceanica</name>
    <name type="common">Marine diatom</name>
    <dbReference type="NCBI Taxonomy" id="159749"/>
    <lineage>
        <taxon>Eukaryota</taxon>
        <taxon>Sar</taxon>
        <taxon>Stramenopiles</taxon>
        <taxon>Ochrophyta</taxon>
        <taxon>Bacillariophyta</taxon>
        <taxon>Coscinodiscophyceae</taxon>
        <taxon>Thalassiosirophycidae</taxon>
        <taxon>Thalassiosirales</taxon>
        <taxon>Thalassiosiraceae</taxon>
        <taxon>Thalassiosira</taxon>
    </lineage>
</organism>
<feature type="compositionally biased region" description="Basic and acidic residues" evidence="5">
    <location>
        <begin position="213"/>
        <end position="233"/>
    </location>
</feature>
<feature type="compositionally biased region" description="Gly residues" evidence="5">
    <location>
        <begin position="202"/>
        <end position="212"/>
    </location>
</feature>